<keyword evidence="3" id="KW-0418">Kinase</keyword>
<sequence length="333" mass="38493">MQDQLDELVRNYFEDAVYEIASVPFGLTNVTKIVKMNEKRYVLRMYNRYMKHIRGIALEARITSFLTQSYLSFQVPVFQQTLTGNDFVQLSDGTLGAIISFLEGDNHELISLQDAAEIGRVVGEITYALSQFDIGQMDYLGISFLDMYKLHPLASRGAVAAFIESPPFHIPETSLCFYKETVQLVEKNVHLLKKLPEQLVHHDLLIFNLLSQNKRICGVLDFDFVSLDISFMEFAICLNHLLQMTNGSMEMMEAFVKSYSGYRKHNLQELEQLQTLTQIYHLAVLHFYIGQHHGGDDIQQNFNYILNQLLTRDAWLVKHNKDVQQMLMTYLID</sequence>
<organism evidence="3 4">
    <name type="scientific">Paenibacillus aceris</name>
    <dbReference type="NCBI Taxonomy" id="869555"/>
    <lineage>
        <taxon>Bacteria</taxon>
        <taxon>Bacillati</taxon>
        <taxon>Bacillota</taxon>
        <taxon>Bacilli</taxon>
        <taxon>Bacillales</taxon>
        <taxon>Paenibacillaceae</taxon>
        <taxon>Paenibacillus</taxon>
    </lineage>
</organism>
<reference evidence="3 4" key="1">
    <citation type="submission" date="2021-03" db="EMBL/GenBank/DDBJ databases">
        <title>Genomic Encyclopedia of Type Strains, Phase IV (KMG-IV): sequencing the most valuable type-strain genomes for metagenomic binning, comparative biology and taxonomic classification.</title>
        <authorList>
            <person name="Goeker M."/>
        </authorList>
    </citation>
    <scope>NUCLEOTIDE SEQUENCE [LARGE SCALE GENOMIC DNA]</scope>
    <source>
        <strain evidence="3 4">DSM 24950</strain>
    </source>
</reference>
<comment type="caution">
    <text evidence="3">The sequence shown here is derived from an EMBL/GenBank/DDBJ whole genome shotgun (WGS) entry which is preliminary data.</text>
</comment>
<dbReference type="Gene3D" id="3.30.200.20">
    <property type="entry name" value="Phosphorylase Kinase, domain 1"/>
    <property type="match status" value="1"/>
</dbReference>
<feature type="domain" description="Aminoglycoside phosphotransferase" evidence="2">
    <location>
        <begin position="24"/>
        <end position="263"/>
    </location>
</feature>
<evidence type="ECO:0000313" key="4">
    <source>
        <dbReference type="Proteomes" id="UP001519344"/>
    </source>
</evidence>
<dbReference type="InterPro" id="IPR050249">
    <property type="entry name" value="Pseudomonas-type_ThrB"/>
</dbReference>
<gene>
    <name evidence="3" type="ORF">J2Z65_003692</name>
</gene>
<keyword evidence="4" id="KW-1185">Reference proteome</keyword>
<dbReference type="Gene3D" id="3.90.1200.10">
    <property type="match status" value="1"/>
</dbReference>
<name>A0ABS4I0M1_9BACL</name>
<protein>
    <submittedName>
        <fullName evidence="3">Ser/Thr protein kinase RdoA (MazF antagonist)</fullName>
    </submittedName>
</protein>
<accession>A0ABS4I0M1</accession>
<proteinExistence type="inferred from homology"/>
<dbReference type="SUPFAM" id="SSF56112">
    <property type="entry name" value="Protein kinase-like (PK-like)"/>
    <property type="match status" value="1"/>
</dbReference>
<dbReference type="PANTHER" id="PTHR21064">
    <property type="entry name" value="AMINOGLYCOSIDE PHOSPHOTRANSFERASE DOMAIN-CONTAINING PROTEIN-RELATED"/>
    <property type="match status" value="1"/>
</dbReference>
<evidence type="ECO:0000313" key="3">
    <source>
        <dbReference type="EMBL" id="MBP1964469.1"/>
    </source>
</evidence>
<dbReference type="InterPro" id="IPR011009">
    <property type="entry name" value="Kinase-like_dom_sf"/>
</dbReference>
<dbReference type="EMBL" id="JAGGKV010000009">
    <property type="protein sequence ID" value="MBP1964469.1"/>
    <property type="molecule type" value="Genomic_DNA"/>
</dbReference>
<evidence type="ECO:0000256" key="1">
    <source>
        <dbReference type="ARBA" id="ARBA00038240"/>
    </source>
</evidence>
<dbReference type="Pfam" id="PF01636">
    <property type="entry name" value="APH"/>
    <property type="match status" value="1"/>
</dbReference>
<dbReference type="PANTHER" id="PTHR21064:SF6">
    <property type="entry name" value="AMINOGLYCOSIDE PHOSPHOTRANSFERASE DOMAIN-CONTAINING PROTEIN"/>
    <property type="match status" value="1"/>
</dbReference>
<comment type="similarity">
    <text evidence="1">Belongs to the pseudomonas-type ThrB family.</text>
</comment>
<dbReference type="InterPro" id="IPR002575">
    <property type="entry name" value="Aminoglycoside_PTrfase"/>
</dbReference>
<evidence type="ECO:0000259" key="2">
    <source>
        <dbReference type="Pfam" id="PF01636"/>
    </source>
</evidence>
<keyword evidence="3" id="KW-0808">Transferase</keyword>
<dbReference type="Proteomes" id="UP001519344">
    <property type="component" value="Unassembled WGS sequence"/>
</dbReference>
<dbReference type="RefSeq" id="WP_167057821.1">
    <property type="nucleotide sequence ID" value="NZ_JAAOZR010000017.1"/>
</dbReference>
<dbReference type="GO" id="GO:0016301">
    <property type="term" value="F:kinase activity"/>
    <property type="evidence" value="ECO:0007669"/>
    <property type="project" value="UniProtKB-KW"/>
</dbReference>